<evidence type="ECO:0000256" key="1">
    <source>
        <dbReference type="ARBA" id="ARBA00023015"/>
    </source>
</evidence>
<keyword evidence="1" id="KW-0805">Transcription regulation</keyword>
<evidence type="ECO:0000256" key="3">
    <source>
        <dbReference type="ARBA" id="ARBA00023163"/>
    </source>
</evidence>
<evidence type="ECO:0000313" key="5">
    <source>
        <dbReference type="EMBL" id="BDE96654.1"/>
    </source>
</evidence>
<dbReference type="CDD" id="cd07377">
    <property type="entry name" value="WHTH_GntR"/>
    <property type="match status" value="1"/>
</dbReference>
<dbReference type="EMBL" id="AP025564">
    <property type="protein sequence ID" value="BDE96654.1"/>
    <property type="molecule type" value="Genomic_DNA"/>
</dbReference>
<dbReference type="InterPro" id="IPR036388">
    <property type="entry name" value="WH-like_DNA-bd_sf"/>
</dbReference>
<gene>
    <name evidence="5" type="ORF">CE91St30_19870</name>
</gene>
<dbReference type="PANTHER" id="PTHR38445">
    <property type="entry name" value="HTH-TYPE TRANSCRIPTIONAL REPRESSOR YTRA"/>
    <property type="match status" value="1"/>
</dbReference>
<proteinExistence type="predicted"/>
<dbReference type="Pfam" id="PF00392">
    <property type="entry name" value="GntR"/>
    <property type="match status" value="1"/>
</dbReference>
<evidence type="ECO:0000313" key="6">
    <source>
        <dbReference type="Proteomes" id="UP001320544"/>
    </source>
</evidence>
<dbReference type="Proteomes" id="UP001320544">
    <property type="component" value="Chromosome"/>
</dbReference>
<dbReference type="PROSITE" id="PS50949">
    <property type="entry name" value="HTH_GNTR"/>
    <property type="match status" value="1"/>
</dbReference>
<dbReference type="PANTHER" id="PTHR38445:SF9">
    <property type="entry name" value="HTH-TYPE TRANSCRIPTIONAL REPRESSOR YTRA"/>
    <property type="match status" value="1"/>
</dbReference>
<evidence type="ECO:0000256" key="2">
    <source>
        <dbReference type="ARBA" id="ARBA00023125"/>
    </source>
</evidence>
<organism evidence="5 6">
    <name type="scientific">Raoultibacter timonensis</name>
    <dbReference type="NCBI Taxonomy" id="1907662"/>
    <lineage>
        <taxon>Bacteria</taxon>
        <taxon>Bacillati</taxon>
        <taxon>Actinomycetota</taxon>
        <taxon>Coriobacteriia</taxon>
        <taxon>Eggerthellales</taxon>
        <taxon>Eggerthellaceae</taxon>
        <taxon>Raoultibacter</taxon>
    </lineage>
</organism>
<sequence length="147" mass="16550">MVIMSEDAIDRDVASDAMGTFQVDERSVVPIWIQIRKRIIYLITSGKYKADERLPSVRDLSVRLGVNYNTINKVYQDLERDGFIFTKRGKGTFVSDVTSIEYSPDDGEMEALAADFVQNALGKGMEPEDIIDLVRTEIEKLEGPKGL</sequence>
<reference evidence="5 6" key="1">
    <citation type="submission" date="2022-01" db="EMBL/GenBank/DDBJ databases">
        <title>Novel bile acid biosynthetic pathways are enriched in the microbiome of centenarians.</title>
        <authorList>
            <person name="Sato Y."/>
            <person name="Atarashi K."/>
            <person name="Plichta R.D."/>
            <person name="Arai Y."/>
            <person name="Sasajima S."/>
            <person name="Kearney M.S."/>
            <person name="Suda W."/>
            <person name="Takeshita K."/>
            <person name="Sasaki T."/>
            <person name="Okamoto S."/>
            <person name="Skelly N.A."/>
            <person name="Okamura Y."/>
            <person name="Vlamakis H."/>
            <person name="Li Y."/>
            <person name="Tanoue T."/>
            <person name="Takei H."/>
            <person name="Nittono H."/>
            <person name="Narushima S."/>
            <person name="Irie J."/>
            <person name="Itoh H."/>
            <person name="Moriya K."/>
            <person name="Sugiura Y."/>
            <person name="Suematsu M."/>
            <person name="Moritoki N."/>
            <person name="Shibata S."/>
            <person name="Littman R.D."/>
            <person name="Fischbach A.M."/>
            <person name="Uwamino Y."/>
            <person name="Inoue T."/>
            <person name="Honda A."/>
            <person name="Hattori M."/>
            <person name="Murai T."/>
            <person name="Xavier J.R."/>
            <person name="Hirose N."/>
            <person name="Honda K."/>
        </authorList>
    </citation>
    <scope>NUCLEOTIDE SEQUENCE [LARGE SCALE GENOMIC DNA]</scope>
    <source>
        <strain evidence="5 6">CE91-St30</strain>
    </source>
</reference>
<accession>A0ABN6MG26</accession>
<dbReference type="SUPFAM" id="SSF46785">
    <property type="entry name" value="Winged helix' DNA-binding domain"/>
    <property type="match status" value="1"/>
</dbReference>
<evidence type="ECO:0000259" key="4">
    <source>
        <dbReference type="PROSITE" id="PS50949"/>
    </source>
</evidence>
<keyword evidence="3" id="KW-0804">Transcription</keyword>
<dbReference type="InterPro" id="IPR000524">
    <property type="entry name" value="Tscrpt_reg_HTH_GntR"/>
</dbReference>
<keyword evidence="2" id="KW-0238">DNA-binding</keyword>
<name>A0ABN6MG26_9ACTN</name>
<dbReference type="Gene3D" id="1.10.10.10">
    <property type="entry name" value="Winged helix-like DNA-binding domain superfamily/Winged helix DNA-binding domain"/>
    <property type="match status" value="1"/>
</dbReference>
<dbReference type="InterPro" id="IPR036390">
    <property type="entry name" value="WH_DNA-bd_sf"/>
</dbReference>
<keyword evidence="6" id="KW-1185">Reference proteome</keyword>
<protein>
    <submittedName>
        <fullName evidence="5">GntR family transcriptional regulator</fullName>
    </submittedName>
</protein>
<dbReference type="SMART" id="SM00345">
    <property type="entry name" value="HTH_GNTR"/>
    <property type="match status" value="1"/>
</dbReference>
<feature type="domain" description="HTH gntR-type" evidence="4">
    <location>
        <begin position="29"/>
        <end position="97"/>
    </location>
</feature>